<dbReference type="AlphaFoldDB" id="A0A2P2NVU4"/>
<proteinExistence type="predicted"/>
<dbReference type="EMBL" id="GGEC01066144">
    <property type="protein sequence ID" value="MBX46628.1"/>
    <property type="molecule type" value="Transcribed_RNA"/>
</dbReference>
<name>A0A2P2NVU4_RHIMU</name>
<protein>
    <submittedName>
        <fullName evidence="1">Uncharacterized protein</fullName>
    </submittedName>
</protein>
<reference evidence="1" key="1">
    <citation type="submission" date="2018-02" db="EMBL/GenBank/DDBJ databases">
        <title>Rhizophora mucronata_Transcriptome.</title>
        <authorList>
            <person name="Meera S.P."/>
            <person name="Sreeshan A."/>
            <person name="Augustine A."/>
        </authorList>
    </citation>
    <scope>NUCLEOTIDE SEQUENCE</scope>
    <source>
        <tissue evidence="1">Leaf</tissue>
    </source>
</reference>
<sequence>MEIEIRRQWKFVAENIINTGLCFFG</sequence>
<accession>A0A2P2NVU4</accession>
<evidence type="ECO:0000313" key="1">
    <source>
        <dbReference type="EMBL" id="MBX46628.1"/>
    </source>
</evidence>
<organism evidence="1">
    <name type="scientific">Rhizophora mucronata</name>
    <name type="common">Asiatic mangrove</name>
    <dbReference type="NCBI Taxonomy" id="61149"/>
    <lineage>
        <taxon>Eukaryota</taxon>
        <taxon>Viridiplantae</taxon>
        <taxon>Streptophyta</taxon>
        <taxon>Embryophyta</taxon>
        <taxon>Tracheophyta</taxon>
        <taxon>Spermatophyta</taxon>
        <taxon>Magnoliopsida</taxon>
        <taxon>eudicotyledons</taxon>
        <taxon>Gunneridae</taxon>
        <taxon>Pentapetalae</taxon>
        <taxon>rosids</taxon>
        <taxon>fabids</taxon>
        <taxon>Malpighiales</taxon>
        <taxon>Rhizophoraceae</taxon>
        <taxon>Rhizophora</taxon>
    </lineage>
</organism>